<evidence type="ECO:0000313" key="9">
    <source>
        <dbReference type="EMBL" id="PFX19733.1"/>
    </source>
</evidence>
<evidence type="ECO:0000256" key="1">
    <source>
        <dbReference type="ARBA" id="ARBA00004412"/>
    </source>
</evidence>
<gene>
    <name evidence="9" type="primary">vipas39</name>
    <name evidence="9" type="ORF">AWC38_SpisGene15833</name>
</gene>
<evidence type="ECO:0000256" key="7">
    <source>
        <dbReference type="SAM" id="MobiDB-lite"/>
    </source>
</evidence>
<dbReference type="AlphaFoldDB" id="A0A2B4RSG1"/>
<feature type="region of interest" description="Disordered" evidence="7">
    <location>
        <begin position="64"/>
        <end position="177"/>
    </location>
</feature>
<dbReference type="PANTHER" id="PTHR13364:SF6">
    <property type="entry name" value="SPERMATOGENESIS-DEFECTIVE PROTEIN 39 HOMOLOG"/>
    <property type="match status" value="1"/>
</dbReference>
<dbReference type="GO" id="GO:0007034">
    <property type="term" value="P:vacuolar transport"/>
    <property type="evidence" value="ECO:0007669"/>
    <property type="project" value="TreeGrafter"/>
</dbReference>
<feature type="compositionally biased region" description="Low complexity" evidence="7">
    <location>
        <begin position="155"/>
        <end position="170"/>
    </location>
</feature>
<keyword evidence="5" id="KW-0968">Cytoplasmic vesicle</keyword>
<comment type="subcellular location">
    <subcellularLocation>
        <location evidence="2">Cytoplasmic vesicle</location>
    </subcellularLocation>
    <subcellularLocation>
        <location evidence="1">Early endosome</location>
    </subcellularLocation>
    <subcellularLocation>
        <location evidence="3">Late endosome</location>
    </subcellularLocation>
</comment>
<feature type="compositionally biased region" description="Acidic residues" evidence="7">
    <location>
        <begin position="75"/>
        <end position="85"/>
    </location>
</feature>
<evidence type="ECO:0000259" key="8">
    <source>
        <dbReference type="Pfam" id="PF04840"/>
    </source>
</evidence>
<feature type="coiled-coil region" evidence="6">
    <location>
        <begin position="513"/>
        <end position="565"/>
    </location>
</feature>
<keyword evidence="10" id="KW-1185">Reference proteome</keyword>
<comment type="caution">
    <text evidence="9">The sequence shown here is derived from an EMBL/GenBank/DDBJ whole genome shotgun (WGS) entry which is preliminary data.</text>
</comment>
<dbReference type="Pfam" id="PF04840">
    <property type="entry name" value="Vps16_C"/>
    <property type="match status" value="1"/>
</dbReference>
<dbReference type="OrthoDB" id="5986265at2759"/>
<evidence type="ECO:0000256" key="4">
    <source>
        <dbReference type="ARBA" id="ARBA00022753"/>
    </source>
</evidence>
<keyword evidence="6" id="KW-0175">Coiled coil</keyword>
<dbReference type="InterPro" id="IPR040057">
    <property type="entry name" value="Spe-39"/>
</dbReference>
<dbReference type="PANTHER" id="PTHR13364">
    <property type="entry name" value="DEFECTIVE SPERMATOGENESIS PROTEIN 39"/>
    <property type="match status" value="1"/>
</dbReference>
<evidence type="ECO:0000313" key="10">
    <source>
        <dbReference type="Proteomes" id="UP000225706"/>
    </source>
</evidence>
<keyword evidence="4" id="KW-0967">Endosome</keyword>
<proteinExistence type="predicted"/>
<evidence type="ECO:0000256" key="6">
    <source>
        <dbReference type="SAM" id="Coils"/>
    </source>
</evidence>
<feature type="compositionally biased region" description="Low complexity" evidence="7">
    <location>
        <begin position="116"/>
        <end position="132"/>
    </location>
</feature>
<dbReference type="Proteomes" id="UP000225706">
    <property type="component" value="Unassembled WGS sequence"/>
</dbReference>
<evidence type="ECO:0000256" key="3">
    <source>
        <dbReference type="ARBA" id="ARBA00004603"/>
    </source>
</evidence>
<dbReference type="GO" id="GO:0005769">
    <property type="term" value="C:early endosome"/>
    <property type="evidence" value="ECO:0007669"/>
    <property type="project" value="UniProtKB-SubCell"/>
</dbReference>
<dbReference type="STRING" id="50429.A0A2B4RSG1"/>
<organism evidence="9 10">
    <name type="scientific">Stylophora pistillata</name>
    <name type="common">Smooth cauliflower coral</name>
    <dbReference type="NCBI Taxonomy" id="50429"/>
    <lineage>
        <taxon>Eukaryota</taxon>
        <taxon>Metazoa</taxon>
        <taxon>Cnidaria</taxon>
        <taxon>Anthozoa</taxon>
        <taxon>Hexacorallia</taxon>
        <taxon>Scleractinia</taxon>
        <taxon>Astrocoeniina</taxon>
        <taxon>Pocilloporidae</taxon>
        <taxon>Stylophora</taxon>
    </lineage>
</organism>
<reference evidence="10" key="1">
    <citation type="journal article" date="2017" name="bioRxiv">
        <title>Comparative analysis of the genomes of Stylophora pistillata and Acropora digitifera provides evidence for extensive differences between species of corals.</title>
        <authorList>
            <person name="Voolstra C.R."/>
            <person name="Li Y."/>
            <person name="Liew Y.J."/>
            <person name="Baumgarten S."/>
            <person name="Zoccola D."/>
            <person name="Flot J.-F."/>
            <person name="Tambutte S."/>
            <person name="Allemand D."/>
            <person name="Aranda M."/>
        </authorList>
    </citation>
    <scope>NUCLEOTIDE SEQUENCE [LARGE SCALE GENOMIC DNA]</scope>
</reference>
<dbReference type="EMBL" id="LSMT01000346">
    <property type="protein sequence ID" value="PFX19733.1"/>
    <property type="molecule type" value="Genomic_DNA"/>
</dbReference>
<accession>A0A2B4RSG1</accession>
<dbReference type="GO" id="GO:0006886">
    <property type="term" value="P:intracellular protein transport"/>
    <property type="evidence" value="ECO:0007669"/>
    <property type="project" value="InterPro"/>
</dbReference>
<protein>
    <submittedName>
        <fullName evidence="9">Spermatogenesis-defective protein 39-like</fullName>
    </submittedName>
</protein>
<feature type="domain" description="Vps16 C-terminal" evidence="8">
    <location>
        <begin position="264"/>
        <end position="393"/>
    </location>
</feature>
<name>A0A2B4RSG1_STYPI</name>
<sequence length="1089" mass="123794">MWGRAPYPWKMVNLFSLGCHVSDRAEDSFELFWEDEEDKKPKRNFFDDDDSSFSWISSEEVADLRKQHRRLTSNNDDDDDDDEPLGEAWGGVEYSLNPGSKPRSKSAAQSVRVHPLSSATSSNQNSSKQSLSFEGTKSQTPPKRPPAPSTQRVITTSSSSVTTVSSSSSSMSLPAATVRNQTSKVTTTQAALHSVSSSIKDVISNSPQVSVMEYKRLEAEVIQLKKNLQAAQREKTALPSVQETVRRIICGESYNLGVYKSLKDKLDLLDHAIKMHDGNAIMAAVLFLRKSVKQRILHNELTTRPKAVHHLSKYLSEHYDYTELTELYHSVGRYEDAAMLQFKQAIKTKDAGVRLTKLKQILRHYFEGHLELAEQTTYLTEYIDLIEQQLSIEDADSRAERERKNQAMVTHPRQAPLPLCSVIVTLYYCCRYHYGEPESVFTSPLAIRARFQLSDKQYEWTALSSRAKIKQWKGLEQMFTAKGWLGKVKMKSAIGFTQVVDLLHQHGASEQVLNTYLKLIDDLNQRLSSATKTKCHSAAIETLVAMKDRQQLEKYRKQLKGTAREQAIITEYLSNSVFNNDMNLVAHPCRFSVPSTLHKFSRTRRVLPTAVLKTFIPCQYIVTQNSSNFFFYSSFKSVHSRGVRMQQPNCLLTEYHQQLTGIPAFYLREMELNEKIKAKRTVQGQLEFYQSWKDQGSIVNRITALHVIANIVKKNQKERRVLQGERDKALNGTNNAYSEILDFLSDRIISCKGQGLANVMWSLGVIQEKHHRLGKVCEEEILSRDITAFHRAEVCCQILPGCIGLELKHSLVFKRVEEAILAGKIKLHLCENRHICAILTCFTEVGGGSVSLFETLEANIVERDFGFLLMEHLDQILHCFAIKGIFSDQLFSQAEGEILRQGCGNFRMIELVTIPRAFAIAGKGSEQLFAAFEKEICQKGIKYFPLSCLCWIAWSFATRGFTQSVVFKYAKDAIYQRGVKNLKNSGLALCLYSYVLAESPSRIFVKELGKELLSRDLRIFKGTQLCQLTWACSNAEYLNPELLQRLEEEILQRDLTQKEEIIISESLRNADKGDKNPPPYLRELCISSI</sequence>
<evidence type="ECO:0000256" key="2">
    <source>
        <dbReference type="ARBA" id="ARBA00004541"/>
    </source>
</evidence>
<evidence type="ECO:0000256" key="5">
    <source>
        <dbReference type="ARBA" id="ARBA00023329"/>
    </source>
</evidence>
<dbReference type="GO" id="GO:0005770">
    <property type="term" value="C:late endosome"/>
    <property type="evidence" value="ECO:0007669"/>
    <property type="project" value="UniProtKB-SubCell"/>
</dbReference>
<dbReference type="InterPro" id="IPR006925">
    <property type="entry name" value="Vps16_C"/>
</dbReference>